<dbReference type="InterPro" id="IPR019998">
    <property type="entry name" value="Membr_insert_YidC"/>
</dbReference>
<evidence type="ECO:0000256" key="11">
    <source>
        <dbReference type="ARBA" id="ARBA00033245"/>
    </source>
</evidence>
<comment type="caution">
    <text evidence="13">Lacks conserved residue(s) required for the propagation of feature annotation.</text>
</comment>
<dbReference type="NCBIfam" id="NF002353">
    <property type="entry name" value="PRK01318.1-4"/>
    <property type="match status" value="1"/>
</dbReference>
<evidence type="ECO:0000256" key="4">
    <source>
        <dbReference type="ARBA" id="ARBA00022448"/>
    </source>
</evidence>
<keyword evidence="8 13" id="KW-1133">Transmembrane helix</keyword>
<keyword evidence="6 13" id="KW-0812">Transmembrane</keyword>
<dbReference type="PANTHER" id="PTHR12428:SF65">
    <property type="entry name" value="CYTOCHROME C OXIDASE ASSEMBLY PROTEIN COX18, MITOCHONDRIAL"/>
    <property type="match status" value="1"/>
</dbReference>
<evidence type="ECO:0000256" key="10">
    <source>
        <dbReference type="ARBA" id="ARBA00023186"/>
    </source>
</evidence>
<dbReference type="NCBIfam" id="TIGR03592">
    <property type="entry name" value="yidC_oxa1_cterm"/>
    <property type="match status" value="1"/>
</dbReference>
<evidence type="ECO:0000313" key="17">
    <source>
        <dbReference type="Proteomes" id="UP000242869"/>
    </source>
</evidence>
<keyword evidence="17" id="KW-1185">Reference proteome</keyword>
<keyword evidence="9 13" id="KW-0472">Membrane</keyword>
<comment type="function">
    <text evidence="13">Required for the insertion and/or proper folding and/or complex formation of integral membrane proteins into the membrane. Involved in integration of membrane proteins that insert both dependently and independently of the Sec translocase complex, as well as at least some lipoproteins. Aids folding of multispanning membrane proteins.</text>
</comment>
<dbReference type="Pfam" id="PF14849">
    <property type="entry name" value="YidC_periplas"/>
    <property type="match status" value="1"/>
</dbReference>
<keyword evidence="5 13" id="KW-1003">Cell membrane</keyword>
<dbReference type="InterPro" id="IPR028053">
    <property type="entry name" value="Membr_insert_YidC_N"/>
</dbReference>
<dbReference type="GO" id="GO:0005886">
    <property type="term" value="C:plasma membrane"/>
    <property type="evidence" value="ECO:0007669"/>
    <property type="project" value="UniProtKB-SubCell"/>
</dbReference>
<dbReference type="InterPro" id="IPR038221">
    <property type="entry name" value="YidC_periplasmic_sf"/>
</dbReference>
<dbReference type="STRING" id="83765.SAMN05660284_02471"/>
<dbReference type="InterPro" id="IPR047196">
    <property type="entry name" value="YidC_ALB_C"/>
</dbReference>
<dbReference type="GO" id="GO:0015031">
    <property type="term" value="P:protein transport"/>
    <property type="evidence" value="ECO:0007669"/>
    <property type="project" value="UniProtKB-KW"/>
</dbReference>
<keyword evidence="7 13" id="KW-0653">Protein transport</keyword>
<dbReference type="HAMAP" id="MF_01810">
    <property type="entry name" value="YidC_type1"/>
    <property type="match status" value="1"/>
</dbReference>
<dbReference type="InterPro" id="IPR001708">
    <property type="entry name" value="YidC/ALB3/OXA1/COX18"/>
</dbReference>
<evidence type="ECO:0000259" key="15">
    <source>
        <dbReference type="Pfam" id="PF14849"/>
    </source>
</evidence>
<accession>A0A1I5CSP3</accession>
<dbReference type="InterPro" id="IPR028055">
    <property type="entry name" value="YidC/Oxa/ALB_C"/>
</dbReference>
<feature type="domain" description="Membrane insertase YidC N-terminal" evidence="15">
    <location>
        <begin position="74"/>
        <end position="355"/>
    </location>
</feature>
<keyword evidence="10 13" id="KW-0143">Chaperone</keyword>
<dbReference type="EMBL" id="FOVE01000021">
    <property type="protein sequence ID" value="SFN89954.1"/>
    <property type="molecule type" value="Genomic_DNA"/>
</dbReference>
<name>A0A1I5CSP3_9NEIS</name>
<evidence type="ECO:0000256" key="9">
    <source>
        <dbReference type="ARBA" id="ARBA00023136"/>
    </source>
</evidence>
<feature type="domain" description="Membrane insertase YidC/Oxa/ALB C-terminal" evidence="14">
    <location>
        <begin position="367"/>
        <end position="545"/>
    </location>
</feature>
<comment type="subunit">
    <text evidence="13">Interacts with the Sec translocase complex via SecD. Specifically interacts with transmembrane segments of nascent integral membrane proteins during membrane integration.</text>
</comment>
<comment type="similarity">
    <text evidence="2 13">Belongs to the OXA1/ALB3/YidC family. Type 1 subfamily.</text>
</comment>
<dbReference type="OrthoDB" id="9780552at2"/>
<evidence type="ECO:0000256" key="13">
    <source>
        <dbReference type="HAMAP-Rule" id="MF_01810"/>
    </source>
</evidence>
<gene>
    <name evidence="13" type="primary">yidC</name>
    <name evidence="16" type="ORF">SAMN05660284_02471</name>
</gene>
<comment type="subcellular location">
    <subcellularLocation>
        <location evidence="1">Cell inner membrane</location>
        <topology evidence="1">Multi-pass membrane protein</topology>
    </subcellularLocation>
    <subcellularLocation>
        <location evidence="13">Cell membrane</location>
        <topology evidence="13">Multi-pass membrane protein</topology>
    </subcellularLocation>
</comment>
<evidence type="ECO:0000256" key="12">
    <source>
        <dbReference type="ARBA" id="ARBA00033342"/>
    </source>
</evidence>
<dbReference type="CDD" id="cd20070">
    <property type="entry name" value="5TM_YidC_Alb3"/>
    <property type="match status" value="1"/>
</dbReference>
<evidence type="ECO:0000256" key="1">
    <source>
        <dbReference type="ARBA" id="ARBA00004429"/>
    </source>
</evidence>
<evidence type="ECO:0000256" key="6">
    <source>
        <dbReference type="ARBA" id="ARBA00022692"/>
    </source>
</evidence>
<dbReference type="GO" id="GO:0032977">
    <property type="term" value="F:membrane insertase activity"/>
    <property type="evidence" value="ECO:0007669"/>
    <property type="project" value="InterPro"/>
</dbReference>
<evidence type="ECO:0000259" key="14">
    <source>
        <dbReference type="Pfam" id="PF02096"/>
    </source>
</evidence>
<dbReference type="GO" id="GO:0051205">
    <property type="term" value="P:protein insertion into membrane"/>
    <property type="evidence" value="ECO:0007669"/>
    <property type="project" value="TreeGrafter"/>
</dbReference>
<sequence>MDTEKKRLIFFALIAVAMFFGWEYVMNTVFPERATRAKTPAPVTASAPAVQGGASDASAKLAVQDGAALARGQRVSVKTDLFAAEIDSNGADLRRVELLKHGASGEPGKNFVLLQDDGQRTYVAQTGLIGDGLPSHKTEFKAAKTAYQLAEGQNELAVRLEAAGPDGVKVAKTYLFKRGSYVVDVKYEIANASDKPVSASAYYRFLRDGVTTDGGTFGSSTFTGPAVYTSEGKFQKVEFADIDKKKAKYVQQSKDGWVAMLQHYFATAWVVSPVQGASACAVQECRYELKKLPEGLYSAGVIVDLPQVAAGAKSEATMPLFLGPEETRVIKNVAPGLDLVKDYGWVTVIASPLFMLLDMLHQVLGNWGWAIIVLTVLIKAAFYPLSAASYRSMAKMRLIQPRMEQLKERCGDDRVKLQQAMMELYKTEKINPLGGCLPILVQIPVFIALYWALLASVELRQAPWLGWITDLSVRDPYYVLPILMAISMYVQSLMSPPPPDPVQAKIMKAMPLVFSIMFLTFPAGLVLYWIVNNTLSIVQQWMINRTADKEGVASLKS</sequence>
<dbReference type="AlphaFoldDB" id="A0A1I5CSP3"/>
<organism evidence="16 17">
    <name type="scientific">Formivibrio citricus</name>
    <dbReference type="NCBI Taxonomy" id="83765"/>
    <lineage>
        <taxon>Bacteria</taxon>
        <taxon>Pseudomonadati</taxon>
        <taxon>Pseudomonadota</taxon>
        <taxon>Betaproteobacteria</taxon>
        <taxon>Neisseriales</taxon>
        <taxon>Chitinibacteraceae</taxon>
        <taxon>Formivibrio</taxon>
    </lineage>
</organism>
<feature type="transmembrane region" description="Helical" evidence="13">
    <location>
        <begin position="367"/>
        <end position="390"/>
    </location>
</feature>
<evidence type="ECO:0000256" key="5">
    <source>
        <dbReference type="ARBA" id="ARBA00022475"/>
    </source>
</evidence>
<dbReference type="RefSeq" id="WP_091197058.1">
    <property type="nucleotide sequence ID" value="NZ_FOVE01000021.1"/>
</dbReference>
<feature type="transmembrane region" description="Helical" evidence="13">
    <location>
        <begin position="436"/>
        <end position="457"/>
    </location>
</feature>
<dbReference type="Gene3D" id="2.70.98.90">
    <property type="match status" value="1"/>
</dbReference>
<dbReference type="PANTHER" id="PTHR12428">
    <property type="entry name" value="OXA1"/>
    <property type="match status" value="1"/>
</dbReference>
<feature type="transmembrane region" description="Helical" evidence="13">
    <location>
        <begin position="509"/>
        <end position="531"/>
    </location>
</feature>
<keyword evidence="4 13" id="KW-0813">Transport</keyword>
<dbReference type="Proteomes" id="UP000242869">
    <property type="component" value="Unassembled WGS sequence"/>
</dbReference>
<dbReference type="CDD" id="cd19961">
    <property type="entry name" value="EcYidC-like_peri"/>
    <property type="match status" value="1"/>
</dbReference>
<evidence type="ECO:0000256" key="8">
    <source>
        <dbReference type="ARBA" id="ARBA00022989"/>
    </source>
</evidence>
<dbReference type="NCBIfam" id="NF002352">
    <property type="entry name" value="PRK01318.1-3"/>
    <property type="match status" value="1"/>
</dbReference>
<evidence type="ECO:0000256" key="3">
    <source>
        <dbReference type="ARBA" id="ARBA00015325"/>
    </source>
</evidence>
<evidence type="ECO:0000256" key="2">
    <source>
        <dbReference type="ARBA" id="ARBA00010527"/>
    </source>
</evidence>
<dbReference type="PRINTS" id="PR01900">
    <property type="entry name" value="YIDCPROTEIN"/>
</dbReference>
<evidence type="ECO:0000256" key="7">
    <source>
        <dbReference type="ARBA" id="ARBA00022927"/>
    </source>
</evidence>
<dbReference type="PRINTS" id="PR00701">
    <property type="entry name" value="60KDINNERMP"/>
</dbReference>
<dbReference type="NCBIfam" id="TIGR03593">
    <property type="entry name" value="yidC_nterm"/>
    <property type="match status" value="1"/>
</dbReference>
<proteinExistence type="inferred from homology"/>
<reference evidence="17" key="1">
    <citation type="submission" date="2016-10" db="EMBL/GenBank/DDBJ databases">
        <authorList>
            <person name="Varghese N."/>
            <person name="Submissions S."/>
        </authorList>
    </citation>
    <scope>NUCLEOTIDE SEQUENCE [LARGE SCALE GENOMIC DNA]</scope>
    <source>
        <strain evidence="17">DSM 6150</strain>
    </source>
</reference>
<evidence type="ECO:0000313" key="16">
    <source>
        <dbReference type="EMBL" id="SFN89954.1"/>
    </source>
</evidence>
<dbReference type="Pfam" id="PF02096">
    <property type="entry name" value="60KD_IMP"/>
    <property type="match status" value="1"/>
</dbReference>
<protein>
    <recommendedName>
        <fullName evidence="3 13">Membrane protein insertase YidC</fullName>
    </recommendedName>
    <alternativeName>
        <fullName evidence="12 13">Foldase YidC</fullName>
    </alternativeName>
    <alternativeName>
        <fullName evidence="11 13">Membrane integrase YidC</fullName>
    </alternativeName>
    <alternativeName>
        <fullName evidence="13">Membrane protein YidC</fullName>
    </alternativeName>
</protein>